<comment type="caution">
    <text evidence="2">The sequence shown here is derived from an EMBL/GenBank/DDBJ whole genome shotgun (WGS) entry which is preliminary data.</text>
</comment>
<dbReference type="CDD" id="cd00211">
    <property type="entry name" value="PTS_IIA_fru"/>
    <property type="match status" value="1"/>
</dbReference>
<reference evidence="2" key="1">
    <citation type="submission" date="2015-09" db="EMBL/GenBank/DDBJ databases">
        <title>Draft Genome Sequences of Two Novel Amoeba-resistant Intranuclear Bacteria, Candidatus Berkiella cookevillensis and Candidatus Berkiella aquae.</title>
        <authorList>
            <person name="Mehari Y.T."/>
            <person name="Arivett B.A."/>
            <person name="Farone A.L."/>
            <person name="Gunderson J.H."/>
            <person name="Farone M.B."/>
        </authorList>
    </citation>
    <scope>NUCLEOTIDE SEQUENCE [LARGE SCALE GENOMIC DNA]</scope>
    <source>
        <strain evidence="2">CC99</strain>
    </source>
</reference>
<dbReference type="SUPFAM" id="SSF55804">
    <property type="entry name" value="Phoshotransferase/anion transport protein"/>
    <property type="match status" value="1"/>
</dbReference>
<evidence type="ECO:0000313" key="2">
    <source>
        <dbReference type="EMBL" id="KRG18130.1"/>
    </source>
</evidence>
<accession>A0A0Q9YKK1</accession>
<keyword evidence="2" id="KW-0808">Transferase</keyword>
<name>A0A0Q9YKK1_9GAMM</name>
<dbReference type="EC" id="2.7.1.-" evidence="2"/>
<dbReference type="Proteomes" id="UP000051494">
    <property type="component" value="Unassembled WGS sequence"/>
</dbReference>
<dbReference type="Pfam" id="PF00359">
    <property type="entry name" value="PTS_EIIA_2"/>
    <property type="match status" value="1"/>
</dbReference>
<evidence type="ECO:0000259" key="1">
    <source>
        <dbReference type="PROSITE" id="PS51094"/>
    </source>
</evidence>
<dbReference type="GO" id="GO:0030295">
    <property type="term" value="F:protein kinase activator activity"/>
    <property type="evidence" value="ECO:0007669"/>
    <property type="project" value="TreeGrafter"/>
</dbReference>
<keyword evidence="4" id="KW-1185">Reference proteome</keyword>
<proteinExistence type="predicted"/>
<dbReference type="PANTHER" id="PTHR47738:SF1">
    <property type="entry name" value="NITROGEN REGULATORY PROTEIN"/>
    <property type="match status" value="1"/>
</dbReference>
<dbReference type="EMBL" id="LKHV01000009">
    <property type="protein sequence ID" value="KRG18130.1"/>
    <property type="molecule type" value="Genomic_DNA"/>
</dbReference>
<dbReference type="PANTHER" id="PTHR47738">
    <property type="entry name" value="PTS SYSTEM FRUCTOSE-LIKE EIIA COMPONENT-RELATED"/>
    <property type="match status" value="1"/>
</dbReference>
<dbReference type="OrthoDB" id="95460at2"/>
<dbReference type="NCBIfam" id="TIGR01419">
    <property type="entry name" value="nitro_reg_IIA"/>
    <property type="match status" value="1"/>
</dbReference>
<dbReference type="PROSITE" id="PS51094">
    <property type="entry name" value="PTS_EIIA_TYPE_2"/>
    <property type="match status" value="1"/>
</dbReference>
<reference evidence="3" key="3">
    <citation type="submission" date="2021-06" db="EMBL/GenBank/DDBJ databases">
        <title>Genomic Description and Analysis of Intracellular Bacteria, Candidatus Berkiella cookevillensis and Candidatus Berkiella aquae.</title>
        <authorList>
            <person name="Kidane D.T."/>
            <person name="Mehari Y.T."/>
            <person name="Rice F.C."/>
            <person name="Arivett B.A."/>
            <person name="Farone A.L."/>
            <person name="Berk S.G."/>
            <person name="Farone M.B."/>
        </authorList>
    </citation>
    <scope>NUCLEOTIDE SEQUENCE</scope>
    <source>
        <strain evidence="3">CC99</strain>
    </source>
</reference>
<dbReference type="EMBL" id="LKHV02000001">
    <property type="protein sequence ID" value="MCS5709239.1"/>
    <property type="molecule type" value="Genomic_DNA"/>
</dbReference>
<sequence length="158" mass="17582">MSTHLSIPAITLLDFLTCERTVNAVPATSKKKALELIAKTLSTNIPELNENTLFEHLVQREKLGSTAIGHGCALPHCRANTEQVFGCFLKLAAPIDFDAPDKEPVDLIFSIVVPTEATDMHLNILAYIADLFHNDTFRSRLRSAKSNEELYQILRHLA</sequence>
<dbReference type="GO" id="GO:0008982">
    <property type="term" value="F:protein-N(PI)-phosphohistidine-sugar phosphotransferase activity"/>
    <property type="evidence" value="ECO:0007669"/>
    <property type="project" value="InterPro"/>
</dbReference>
<dbReference type="RefSeq" id="WP_057624955.1">
    <property type="nucleotide sequence ID" value="NZ_LKHV02000001.1"/>
</dbReference>
<dbReference type="InterPro" id="IPR051541">
    <property type="entry name" value="PTS_SugarTrans_NitroReg"/>
</dbReference>
<gene>
    <name evidence="2" type="primary">ptsN</name>
    <name evidence="3" type="ORF">CC99x_010010</name>
    <name evidence="2" type="ORF">CC99x_01842</name>
</gene>
<organism evidence="2">
    <name type="scientific">Candidatus Berkiella cookevillensis</name>
    <dbReference type="NCBI Taxonomy" id="437022"/>
    <lineage>
        <taxon>Bacteria</taxon>
        <taxon>Pseudomonadati</taxon>
        <taxon>Pseudomonadota</taxon>
        <taxon>Gammaproteobacteria</taxon>
        <taxon>Candidatus Berkiellales</taxon>
        <taxon>Candidatus Berkiellaceae</taxon>
        <taxon>Candidatus Berkiella</taxon>
    </lineage>
</organism>
<evidence type="ECO:0000313" key="3">
    <source>
        <dbReference type="EMBL" id="MCS5709239.1"/>
    </source>
</evidence>
<dbReference type="Gene3D" id="3.40.930.10">
    <property type="entry name" value="Mannitol-specific EII, Chain A"/>
    <property type="match status" value="1"/>
</dbReference>
<protein>
    <submittedName>
        <fullName evidence="2 3">Nitrogen regulatory protein</fullName>
        <ecNumber evidence="2">2.7.1.-</ecNumber>
    </submittedName>
</protein>
<evidence type="ECO:0000313" key="4">
    <source>
        <dbReference type="Proteomes" id="UP000051494"/>
    </source>
</evidence>
<dbReference type="STRING" id="437022.CC99x_01842"/>
<dbReference type="InterPro" id="IPR016152">
    <property type="entry name" value="PTrfase/Anion_transptr"/>
</dbReference>
<reference evidence="3" key="2">
    <citation type="journal article" date="2016" name="Genome Announc.">
        <title>Draft Genome Sequences of Two Novel Amoeba-Resistant Intranuclear Bacteria, 'Candidatus Berkiella cookevillensis' and 'Candidatus Berkiella aquae'.</title>
        <authorList>
            <person name="Mehari Y.T."/>
            <person name="Arivett B.A."/>
            <person name="Farone A.L."/>
            <person name="Gunderson J.H."/>
            <person name="Farone M.B."/>
        </authorList>
    </citation>
    <scope>NUCLEOTIDE SEQUENCE</scope>
    <source>
        <strain evidence="3">CC99</strain>
    </source>
</reference>
<dbReference type="AlphaFoldDB" id="A0A0Q9YKK1"/>
<dbReference type="InterPro" id="IPR006320">
    <property type="entry name" value="PTS_Nitro_regul"/>
</dbReference>
<dbReference type="InterPro" id="IPR002178">
    <property type="entry name" value="PTS_EIIA_type-2_dom"/>
</dbReference>
<feature type="domain" description="PTS EIIA type-2" evidence="1">
    <location>
        <begin position="14"/>
        <end position="157"/>
    </location>
</feature>
<dbReference type="GO" id="GO:0009401">
    <property type="term" value="P:phosphoenolpyruvate-dependent sugar phosphotransferase system"/>
    <property type="evidence" value="ECO:0007669"/>
    <property type="project" value="InterPro"/>
</dbReference>